<dbReference type="InterPro" id="IPR001046">
    <property type="entry name" value="NRAMP_fam"/>
</dbReference>
<keyword evidence="8" id="KW-1185">Reference proteome</keyword>
<comment type="subcellular location">
    <subcellularLocation>
        <location evidence="1">Membrane</location>
        <topology evidence="1">Multi-pass membrane protein</topology>
    </subcellularLocation>
</comment>
<dbReference type="eggNOG" id="KOG1291">
    <property type="taxonomic scope" value="Eukaryota"/>
</dbReference>
<dbReference type="OrthoDB" id="409173at2759"/>
<feature type="transmembrane region" description="Helical" evidence="7">
    <location>
        <begin position="56"/>
        <end position="84"/>
    </location>
</feature>
<feature type="transmembrane region" description="Helical" evidence="7">
    <location>
        <begin position="125"/>
        <end position="149"/>
    </location>
</feature>
<dbReference type="KEGG" id="nnu:104595047"/>
<evidence type="ECO:0000256" key="3">
    <source>
        <dbReference type="ARBA" id="ARBA00022692"/>
    </source>
</evidence>
<keyword evidence="5 7" id="KW-0472">Membrane</keyword>
<dbReference type="GeneID" id="104595047"/>
<feature type="region of interest" description="Disordered" evidence="6">
    <location>
        <begin position="1282"/>
        <end position="1306"/>
    </location>
</feature>
<dbReference type="GO" id="GO:0005384">
    <property type="term" value="F:manganese ion transmembrane transporter activity"/>
    <property type="evidence" value="ECO:0000318"/>
    <property type="project" value="GO_Central"/>
</dbReference>
<dbReference type="InterPro" id="IPR017187">
    <property type="entry name" value="EIN2"/>
</dbReference>
<feature type="region of interest" description="Disordered" evidence="6">
    <location>
        <begin position="556"/>
        <end position="577"/>
    </location>
</feature>
<feature type="compositionally biased region" description="Acidic residues" evidence="6">
    <location>
        <begin position="612"/>
        <end position="632"/>
    </location>
</feature>
<comment type="similarity">
    <text evidence="2">Belongs to the NRAMP (TC 2.A.55) family.</text>
</comment>
<evidence type="ECO:0000313" key="10">
    <source>
        <dbReference type="RefSeq" id="XP_010253911.1"/>
    </source>
</evidence>
<feature type="transmembrane region" description="Helical" evidence="7">
    <location>
        <begin position="17"/>
        <end position="36"/>
    </location>
</feature>
<feature type="transmembrane region" description="Helical" evidence="7">
    <location>
        <begin position="96"/>
        <end position="119"/>
    </location>
</feature>
<dbReference type="PANTHER" id="PTHR11706:SF75">
    <property type="entry name" value="ETHYLENE-INSENSITIVE PROTEIN 2"/>
    <property type="match status" value="1"/>
</dbReference>
<feature type="transmembrane region" description="Helical" evidence="7">
    <location>
        <begin position="161"/>
        <end position="179"/>
    </location>
</feature>
<feature type="region of interest" description="Disordered" evidence="6">
    <location>
        <begin position="612"/>
        <end position="667"/>
    </location>
</feature>
<accession>A0A1U7ZIZ9</accession>
<evidence type="ECO:0000256" key="6">
    <source>
        <dbReference type="SAM" id="MobiDB-lite"/>
    </source>
</evidence>
<feature type="transmembrane region" description="Helical" evidence="7">
    <location>
        <begin position="199"/>
        <end position="217"/>
    </location>
</feature>
<feature type="transmembrane region" description="Helical" evidence="7">
    <location>
        <begin position="401"/>
        <end position="423"/>
    </location>
</feature>
<dbReference type="GO" id="GO:0030026">
    <property type="term" value="P:intracellular manganese ion homeostasis"/>
    <property type="evidence" value="ECO:0000318"/>
    <property type="project" value="GO_Central"/>
</dbReference>
<keyword evidence="4 7" id="KW-1133">Transmembrane helix</keyword>
<feature type="transmembrane region" description="Helical" evidence="7">
    <location>
        <begin position="444"/>
        <end position="462"/>
    </location>
</feature>
<keyword evidence="3 7" id="KW-0812">Transmembrane</keyword>
<dbReference type="Pfam" id="PF01566">
    <property type="entry name" value="Nramp"/>
    <property type="match status" value="1"/>
</dbReference>
<dbReference type="GO" id="GO:0034755">
    <property type="term" value="P:iron ion transmembrane transport"/>
    <property type="evidence" value="ECO:0000318"/>
    <property type="project" value="GO_Central"/>
</dbReference>
<feature type="transmembrane region" description="Helical" evidence="7">
    <location>
        <begin position="361"/>
        <end position="381"/>
    </location>
</feature>
<dbReference type="RefSeq" id="XP_010253911.1">
    <property type="nucleotide sequence ID" value="XM_010255609.2"/>
</dbReference>
<evidence type="ECO:0000313" key="9">
    <source>
        <dbReference type="RefSeq" id="XP_010253910.1"/>
    </source>
</evidence>
<dbReference type="PIRSF" id="PIRSF037378">
    <property type="entry name" value="EIN2"/>
    <property type="match status" value="1"/>
</dbReference>
<evidence type="ECO:0000256" key="2">
    <source>
        <dbReference type="ARBA" id="ARBA00009965"/>
    </source>
</evidence>
<name>A0A1U7ZIZ9_NELNU</name>
<evidence type="ECO:0000256" key="1">
    <source>
        <dbReference type="ARBA" id="ARBA00004141"/>
    </source>
</evidence>
<dbReference type="STRING" id="4432.A0A1U7ZIZ9"/>
<organism evidence="8 10">
    <name type="scientific">Nelumbo nucifera</name>
    <name type="common">Sacred lotus</name>
    <dbReference type="NCBI Taxonomy" id="4432"/>
    <lineage>
        <taxon>Eukaryota</taxon>
        <taxon>Viridiplantae</taxon>
        <taxon>Streptophyta</taxon>
        <taxon>Embryophyta</taxon>
        <taxon>Tracheophyta</taxon>
        <taxon>Spermatophyta</taxon>
        <taxon>Magnoliopsida</taxon>
        <taxon>Proteales</taxon>
        <taxon>Nelumbonaceae</taxon>
        <taxon>Nelumbo</taxon>
    </lineage>
</organism>
<protein>
    <submittedName>
        <fullName evidence="9 10">Ethylene-insensitive protein 2-like</fullName>
    </submittedName>
</protein>
<dbReference type="RefSeq" id="XP_010253910.1">
    <property type="nucleotide sequence ID" value="XM_010255608.2"/>
</dbReference>
<feature type="transmembrane region" description="Helical" evidence="7">
    <location>
        <begin position="238"/>
        <end position="261"/>
    </location>
</feature>
<proteinExistence type="inferred from homology"/>
<reference evidence="9 10" key="1">
    <citation type="submission" date="2025-04" db="UniProtKB">
        <authorList>
            <consortium name="RefSeq"/>
        </authorList>
    </citation>
    <scope>IDENTIFICATION</scope>
</reference>
<gene>
    <name evidence="9 10" type="primary">LOC104595047</name>
</gene>
<sequence>MRDMEADPTGINQMKDVAFRLFPAVGPMLLISMGYIDPGKWASAVEGGAHFGSDLVLQMLVFNFAAILCQYLAACIGLVTGKNLAQICSEEYNKSICIFLGVQAELSIIALDLTMILGIAHSLNLLFGVDLFTCVFLTALDAVFFPIFATIMEKCKEKVPYISIAGFILLSYILGMLFSQPEIPFGINGMLTRLNGESAFTLMSLLGSAIMPHNFYLHSSIVQQQQLQKPSHASKNALCNDHFFAILCVFSGIFLVNYVLMNSAATVFHNAGAVVLTFQDALLLMDQVFRSPMAPFALFLILFFSSHITALTWNLGGQVVLHYLFTVDLPVWLHRATIRTFAIVPALYCAWNSGAEGMYQLLIFAQVMLAMLLPCSVIPLFRVASSSSIMGALRISQFVEFLALMTFFGMLGLEIIFVVEVVFGNSDWVGSLRWNMGSNIAFSYVIVLAIASVSLCMMLWLATTPLKSASANPDAQMWKWDLQYSRPELFMEGEEMGLVRTTYHGEETAAEEPAFEKSLESRSDGSAMELDVDLPEMIMDSDQEPHATPIEEKCTSTAVLSSPIRHSEESGSTVELAPVATVGSEVSDGGSLDSESVQKFESVDPVGKTVDFEGELQTEKDEDEGEAWEPEESSTVISAGGPTLTSEGSGSCRSLSGKNDEGISGGGSLSRLSGLGRAARRQLAAILDEFWGQLYDFHGQVTQEAKSKKLDVLLLLDLKPAVSQKVDPLGNECSGFLPLAERNSSIYDSPKKQRMPSSVALSCGLQTGSSGSWSTQMQLLDAYTNSSSRNIVDAGERRYSSLRLPPSSEGWDYQPATVHGYQVASYLSRMVSERNADLLGIPLDPPTPKSSSFVPTNYRDSISFALGKKPQNGISSLSSSSIQNPIVSRSSTLQAERPCYDPCSYGPVENAGSSAYTKKYHSLPDISGLAVPLRDSYLSEKSSPWDSSIGFGPSVGKPTYEQSLYSNSGSRAGVPLPFDELSPSKFYRDALSVNMRPNSDTRSLWSRQPFEQLFGVAGQTQCVGDGVGTRQNLVKQETTCLLDLEAKLLQSFRYCIVKLLKLEGSDWLFRQNDGADEDLIDRVATRERFHYEAETREVNQILGVSQYFSSDKKTSSGLKNEEAGLARFLVSSVPHCGEGCVWKVDLVVSFGVWCIHRILELSLMESRPELWGKYTYVLNRLQGILDLAFSKPRTPLPPCFCLQVPATRARRSIPLPNGLPPSGKPGRAKCTSASMLLDLIKDVETAVSSRKGRSGTAAGDVAFPKGKENLASVLKRYKRRLSNKPVGTMEGGPGSRKVPIPTSYAL</sequence>
<dbReference type="OMA" id="ADIQYMR"/>
<feature type="transmembrane region" description="Helical" evidence="7">
    <location>
        <begin position="296"/>
        <end position="316"/>
    </location>
</feature>
<dbReference type="GO" id="GO:0005886">
    <property type="term" value="C:plasma membrane"/>
    <property type="evidence" value="ECO:0000318"/>
    <property type="project" value="GO_Central"/>
</dbReference>
<evidence type="ECO:0000256" key="5">
    <source>
        <dbReference type="ARBA" id="ARBA00023136"/>
    </source>
</evidence>
<dbReference type="GO" id="GO:0006828">
    <property type="term" value="P:manganese ion transport"/>
    <property type="evidence" value="ECO:0000318"/>
    <property type="project" value="GO_Central"/>
</dbReference>
<dbReference type="GO" id="GO:0009873">
    <property type="term" value="P:ethylene-activated signaling pathway"/>
    <property type="evidence" value="ECO:0007669"/>
    <property type="project" value="InterPro"/>
</dbReference>
<dbReference type="PRINTS" id="PR00447">
    <property type="entry name" value="NATRESASSCMP"/>
</dbReference>
<dbReference type="Proteomes" id="UP000189703">
    <property type="component" value="Unplaced"/>
</dbReference>
<dbReference type="GO" id="GO:0006879">
    <property type="term" value="P:intracellular iron ion homeostasis"/>
    <property type="evidence" value="ECO:0000318"/>
    <property type="project" value="GO_Central"/>
</dbReference>
<dbReference type="PANTHER" id="PTHR11706">
    <property type="entry name" value="SOLUTE CARRIER PROTEIN FAMILY 11 MEMBER"/>
    <property type="match status" value="1"/>
</dbReference>
<evidence type="ECO:0000256" key="4">
    <source>
        <dbReference type="ARBA" id="ARBA00022989"/>
    </source>
</evidence>
<evidence type="ECO:0000313" key="8">
    <source>
        <dbReference type="Proteomes" id="UP000189703"/>
    </source>
</evidence>
<evidence type="ECO:0000256" key="7">
    <source>
        <dbReference type="SAM" id="Phobius"/>
    </source>
</evidence>
<feature type="compositionally biased region" description="Polar residues" evidence="6">
    <location>
        <begin position="633"/>
        <end position="657"/>
    </location>
</feature>